<comment type="similarity">
    <text evidence="5">Belongs to the class I-like SAM-binding methyltransferase superfamily. RsmB/NOP family.</text>
</comment>
<dbReference type="CDD" id="cd02440">
    <property type="entry name" value="AdoMet_MTases"/>
    <property type="match status" value="1"/>
</dbReference>
<evidence type="ECO:0000313" key="8">
    <source>
        <dbReference type="Proteomes" id="UP000194003"/>
    </source>
</evidence>
<evidence type="ECO:0000313" key="7">
    <source>
        <dbReference type="EMBL" id="OSM00021.1"/>
    </source>
</evidence>
<organism evidence="7 8">
    <name type="scientific">Magnetofaba australis IT-1</name>
    <dbReference type="NCBI Taxonomy" id="1434232"/>
    <lineage>
        <taxon>Bacteria</taxon>
        <taxon>Pseudomonadati</taxon>
        <taxon>Pseudomonadota</taxon>
        <taxon>Magnetococcia</taxon>
        <taxon>Magnetococcales</taxon>
        <taxon>Magnetococcaceae</taxon>
        <taxon>Magnetofaba</taxon>
    </lineage>
</organism>
<dbReference type="InterPro" id="IPR023267">
    <property type="entry name" value="RCMT"/>
</dbReference>
<dbReference type="PANTHER" id="PTHR22807">
    <property type="entry name" value="NOP2 YEAST -RELATED NOL1/NOP2/FMU SUN DOMAIN-CONTAINING"/>
    <property type="match status" value="1"/>
</dbReference>
<proteinExistence type="inferred from homology"/>
<comment type="caution">
    <text evidence="5">Lacks conserved residue(s) required for the propagation of feature annotation.</text>
</comment>
<evidence type="ECO:0000256" key="4">
    <source>
        <dbReference type="ARBA" id="ARBA00022884"/>
    </source>
</evidence>
<name>A0A1Y2K153_9PROT</name>
<dbReference type="GO" id="GO:0008173">
    <property type="term" value="F:RNA methyltransferase activity"/>
    <property type="evidence" value="ECO:0007669"/>
    <property type="project" value="InterPro"/>
</dbReference>
<evidence type="ECO:0000256" key="3">
    <source>
        <dbReference type="ARBA" id="ARBA00022691"/>
    </source>
</evidence>
<protein>
    <submittedName>
        <fullName evidence="7">Putative Fmu (Sun) domain-containing protein</fullName>
    </submittedName>
</protein>
<dbReference type="InterPro" id="IPR001678">
    <property type="entry name" value="MeTrfase_RsmB-F_NOP2_dom"/>
</dbReference>
<dbReference type="Gene3D" id="3.40.50.150">
    <property type="entry name" value="Vaccinia Virus protein VP39"/>
    <property type="match status" value="1"/>
</dbReference>
<dbReference type="EMBL" id="LVJN01000021">
    <property type="protein sequence ID" value="OSM00021.1"/>
    <property type="molecule type" value="Genomic_DNA"/>
</dbReference>
<sequence length="414" mass="45392">MRSDPPLAAELAAHLLRQRDQGAEGLLRRFFRQYPKLGKRDRARIGDLSYFVLRHLRLLGWAEDPATPLENWIEQADLTPLAQRAQTWLAEGAPPPDPALTTAQRLSLPDWLCDALLAERDEAELTALMAALQQPAPVDLRVNRLRTSPTKLQARLARDGVETTPLPGIADGLRLTARRNLRNDSAFADGLYEIQDAGSQLIAPLCGAQAGQTIIDLCAGGGGKALHLAALMGDQGKIIACDVHAHRLDRMRPRLKRAGARSVEIQPLTGGDDDPALTPWRQQADAVLVDAPCSGLGTLRRQPHLTWRLRAEEITRLAALQTQLLARAAQLVKPGGRLVYATCSLLAAENQAQARAFDAAHPDWTPLPTQDLLRHAGMTPPGLWREESVDPWLRAAPQDQSSDGFFAAVWQRSE</sequence>
<evidence type="ECO:0000259" key="6">
    <source>
        <dbReference type="PROSITE" id="PS51686"/>
    </source>
</evidence>
<keyword evidence="1 5" id="KW-0489">Methyltransferase</keyword>
<dbReference type="Pfam" id="PF22458">
    <property type="entry name" value="RsmF-B_ferredox"/>
    <property type="match status" value="1"/>
</dbReference>
<dbReference type="GO" id="GO:0003723">
    <property type="term" value="F:RNA binding"/>
    <property type="evidence" value="ECO:0007669"/>
    <property type="project" value="UniProtKB-UniRule"/>
</dbReference>
<dbReference type="PANTHER" id="PTHR22807:SF53">
    <property type="entry name" value="RIBOSOMAL RNA SMALL SUBUNIT METHYLTRANSFERASE B-RELATED"/>
    <property type="match status" value="1"/>
</dbReference>
<dbReference type="OrthoDB" id="9810297at2"/>
<feature type="binding site" evidence="5">
    <location>
        <position position="242"/>
    </location>
    <ligand>
        <name>S-adenosyl-L-methionine</name>
        <dbReference type="ChEBI" id="CHEBI:59789"/>
    </ligand>
</feature>
<evidence type="ECO:0000256" key="2">
    <source>
        <dbReference type="ARBA" id="ARBA00022679"/>
    </source>
</evidence>
<dbReference type="Proteomes" id="UP000194003">
    <property type="component" value="Unassembled WGS sequence"/>
</dbReference>
<reference evidence="7 8" key="1">
    <citation type="journal article" date="2016" name="BMC Genomics">
        <title>Combined genomic and structural analyses of a cultured magnetotactic bacterium reveals its niche adaptation to a dynamic environment.</title>
        <authorList>
            <person name="Araujo A.C."/>
            <person name="Morillo V."/>
            <person name="Cypriano J."/>
            <person name="Teixeira L.C."/>
            <person name="Leao P."/>
            <person name="Lyra S."/>
            <person name="Almeida L.G."/>
            <person name="Bazylinski D.A."/>
            <person name="Vasconcellos A.T."/>
            <person name="Abreu F."/>
            <person name="Lins U."/>
        </authorList>
    </citation>
    <scope>NUCLEOTIDE SEQUENCE [LARGE SCALE GENOMIC DNA]</scope>
    <source>
        <strain evidence="7 8">IT-1</strain>
    </source>
</reference>
<dbReference type="GO" id="GO:0001510">
    <property type="term" value="P:RNA methylation"/>
    <property type="evidence" value="ECO:0007669"/>
    <property type="project" value="InterPro"/>
</dbReference>
<feature type="domain" description="SAM-dependent MTase RsmB/NOP-type" evidence="6">
    <location>
        <begin position="128"/>
        <end position="413"/>
    </location>
</feature>
<keyword evidence="8" id="KW-1185">Reference proteome</keyword>
<dbReference type="Pfam" id="PF01189">
    <property type="entry name" value="Methyltr_RsmB-F"/>
    <property type="match status" value="1"/>
</dbReference>
<dbReference type="SUPFAM" id="SSF53335">
    <property type="entry name" value="S-adenosyl-L-methionine-dependent methyltransferases"/>
    <property type="match status" value="1"/>
</dbReference>
<dbReference type="RefSeq" id="WP_085446227.1">
    <property type="nucleotide sequence ID" value="NZ_LVJN01000021.1"/>
</dbReference>
<dbReference type="Gene3D" id="3.30.70.1170">
    <property type="entry name" value="Sun protein, domain 3"/>
    <property type="match status" value="1"/>
</dbReference>
<dbReference type="PROSITE" id="PS51686">
    <property type="entry name" value="SAM_MT_RSMB_NOP"/>
    <property type="match status" value="1"/>
</dbReference>
<keyword evidence="4 5" id="KW-0694">RNA-binding</keyword>
<dbReference type="AlphaFoldDB" id="A0A1Y2K153"/>
<dbReference type="InterPro" id="IPR049560">
    <property type="entry name" value="MeTrfase_RsmB-F_NOP2_cat"/>
</dbReference>
<dbReference type="InterPro" id="IPR054728">
    <property type="entry name" value="RsmB-like_ferredoxin"/>
</dbReference>
<dbReference type="InterPro" id="IPR029063">
    <property type="entry name" value="SAM-dependent_MTases_sf"/>
</dbReference>
<comment type="caution">
    <text evidence="7">The sequence shown here is derived from an EMBL/GenBank/DDBJ whole genome shotgun (WGS) entry which is preliminary data.</text>
</comment>
<feature type="active site" description="Nucleophile" evidence="5">
    <location>
        <position position="343"/>
    </location>
</feature>
<dbReference type="PRINTS" id="PR02008">
    <property type="entry name" value="RCMTFAMILY"/>
</dbReference>
<accession>A0A1Y2K153</accession>
<feature type="binding site" evidence="5">
    <location>
        <position position="290"/>
    </location>
    <ligand>
        <name>S-adenosyl-L-methionine</name>
        <dbReference type="ChEBI" id="CHEBI:59789"/>
    </ligand>
</feature>
<evidence type="ECO:0000256" key="5">
    <source>
        <dbReference type="PROSITE-ProRule" id="PRU01023"/>
    </source>
</evidence>
<keyword evidence="2 5" id="KW-0808">Transferase</keyword>
<keyword evidence="3 5" id="KW-0949">S-adenosyl-L-methionine</keyword>
<gene>
    <name evidence="7" type="ORF">MAIT1_00426</name>
</gene>
<evidence type="ECO:0000256" key="1">
    <source>
        <dbReference type="ARBA" id="ARBA00022603"/>
    </source>
</evidence>
<dbReference type="STRING" id="1434232.MAIT1_00426"/>